<accession>A0A0F9C5F4</accession>
<name>A0A0F9C5F4_9ZZZZ</name>
<keyword evidence="1" id="KW-0812">Transmembrane</keyword>
<keyword evidence="1" id="KW-0472">Membrane</keyword>
<gene>
    <name evidence="2" type="ORF">LCGC14_2708690</name>
</gene>
<dbReference type="AlphaFoldDB" id="A0A0F9C5F4"/>
<feature type="transmembrane region" description="Helical" evidence="1">
    <location>
        <begin position="7"/>
        <end position="28"/>
    </location>
</feature>
<proteinExistence type="predicted"/>
<organism evidence="2">
    <name type="scientific">marine sediment metagenome</name>
    <dbReference type="NCBI Taxonomy" id="412755"/>
    <lineage>
        <taxon>unclassified sequences</taxon>
        <taxon>metagenomes</taxon>
        <taxon>ecological metagenomes</taxon>
    </lineage>
</organism>
<keyword evidence="1" id="KW-1133">Transmembrane helix</keyword>
<reference evidence="2" key="1">
    <citation type="journal article" date="2015" name="Nature">
        <title>Complex archaea that bridge the gap between prokaryotes and eukaryotes.</title>
        <authorList>
            <person name="Spang A."/>
            <person name="Saw J.H."/>
            <person name="Jorgensen S.L."/>
            <person name="Zaremba-Niedzwiedzka K."/>
            <person name="Martijn J."/>
            <person name="Lind A.E."/>
            <person name="van Eijk R."/>
            <person name="Schleper C."/>
            <person name="Guy L."/>
            <person name="Ettema T.J."/>
        </authorList>
    </citation>
    <scope>NUCLEOTIDE SEQUENCE</scope>
</reference>
<evidence type="ECO:0000313" key="2">
    <source>
        <dbReference type="EMBL" id="KKK91861.1"/>
    </source>
</evidence>
<protein>
    <submittedName>
        <fullName evidence="2">Uncharacterized protein</fullName>
    </submittedName>
</protein>
<comment type="caution">
    <text evidence="2">The sequence shown here is derived from an EMBL/GenBank/DDBJ whole genome shotgun (WGS) entry which is preliminary data.</text>
</comment>
<dbReference type="EMBL" id="LAZR01048469">
    <property type="protein sequence ID" value="KKK91861.1"/>
    <property type="molecule type" value="Genomic_DNA"/>
</dbReference>
<evidence type="ECO:0000256" key="1">
    <source>
        <dbReference type="SAM" id="Phobius"/>
    </source>
</evidence>
<sequence length="65" mass="6931">MNDQPNFYKYVGVQGILAVALVAGYILAPFAGVTLPEGYAEFTTFVTGFFAAKNGPGLISSLRKQ</sequence>